<accession>A0A6H5GM10</accession>
<gene>
    <name evidence="1" type="ORF">NTEN_LOCUS9635</name>
</gene>
<dbReference type="OrthoDB" id="423881at2759"/>
<evidence type="ECO:0000313" key="1">
    <source>
        <dbReference type="EMBL" id="CAB0004158.1"/>
    </source>
</evidence>
<reference evidence="1 2" key="1">
    <citation type="submission" date="2020-02" db="EMBL/GenBank/DDBJ databases">
        <authorList>
            <person name="Ferguson B K."/>
        </authorList>
    </citation>
    <scope>NUCLEOTIDE SEQUENCE [LARGE SCALE GENOMIC DNA]</scope>
</reference>
<proteinExistence type="predicted"/>
<dbReference type="AlphaFoldDB" id="A0A6H5GM10"/>
<evidence type="ECO:0000313" key="2">
    <source>
        <dbReference type="Proteomes" id="UP000479000"/>
    </source>
</evidence>
<keyword evidence="2" id="KW-1185">Reference proteome</keyword>
<dbReference type="Proteomes" id="UP000479000">
    <property type="component" value="Unassembled WGS sequence"/>
</dbReference>
<protein>
    <submittedName>
        <fullName evidence="1">Uncharacterized protein</fullName>
    </submittedName>
</protein>
<organism evidence="1 2">
    <name type="scientific">Nesidiocoris tenuis</name>
    <dbReference type="NCBI Taxonomy" id="355587"/>
    <lineage>
        <taxon>Eukaryota</taxon>
        <taxon>Metazoa</taxon>
        <taxon>Ecdysozoa</taxon>
        <taxon>Arthropoda</taxon>
        <taxon>Hexapoda</taxon>
        <taxon>Insecta</taxon>
        <taxon>Pterygota</taxon>
        <taxon>Neoptera</taxon>
        <taxon>Paraneoptera</taxon>
        <taxon>Hemiptera</taxon>
        <taxon>Heteroptera</taxon>
        <taxon>Panheteroptera</taxon>
        <taxon>Cimicomorpha</taxon>
        <taxon>Miridae</taxon>
        <taxon>Dicyphina</taxon>
        <taxon>Nesidiocoris</taxon>
    </lineage>
</organism>
<dbReference type="EMBL" id="CADCXU010014583">
    <property type="protein sequence ID" value="CAB0004158.1"/>
    <property type="molecule type" value="Genomic_DNA"/>
</dbReference>
<sequence>MKTHHSSLSEISSLVTSNLGKISIDIENALQKMSKREKLINNQFELLLTQYRALQASGQDVEGIKVLCELQDRTWRASRLYVSFMTGCGGLQVWTWGSSSQDLEGFKTVRKLHDRMWRASSLDLGGFKSGPGGLQDCT</sequence>
<name>A0A6H5GM10_9HEMI</name>